<feature type="domain" description="Response regulatory" evidence="9">
    <location>
        <begin position="572"/>
        <end position="684"/>
    </location>
</feature>
<dbReference type="InterPro" id="IPR011006">
    <property type="entry name" value="CheY-like_superfamily"/>
</dbReference>
<feature type="domain" description="Response regulatory" evidence="9">
    <location>
        <begin position="407"/>
        <end position="526"/>
    </location>
</feature>
<evidence type="ECO:0000256" key="5">
    <source>
        <dbReference type="ARBA" id="ARBA00022777"/>
    </source>
</evidence>
<evidence type="ECO:0000313" key="10">
    <source>
        <dbReference type="EMBL" id="TMM46928.1"/>
    </source>
</evidence>
<dbReference type="GO" id="GO:0005886">
    <property type="term" value="C:plasma membrane"/>
    <property type="evidence" value="ECO:0007669"/>
    <property type="project" value="TreeGrafter"/>
</dbReference>
<dbReference type="Gene3D" id="3.40.50.2300">
    <property type="match status" value="3"/>
</dbReference>
<dbReference type="Pfam" id="PF00512">
    <property type="entry name" value="HisKA"/>
    <property type="match status" value="1"/>
</dbReference>
<dbReference type="SUPFAM" id="SSF47384">
    <property type="entry name" value="Homodimeric domain of signal transducing histidine kinase"/>
    <property type="match status" value="1"/>
</dbReference>
<dbReference type="FunFam" id="3.30.565.10:FF:000010">
    <property type="entry name" value="Sensor histidine kinase RcsC"/>
    <property type="match status" value="1"/>
</dbReference>
<evidence type="ECO:0000256" key="1">
    <source>
        <dbReference type="ARBA" id="ARBA00000085"/>
    </source>
</evidence>
<dbReference type="PROSITE" id="PS50109">
    <property type="entry name" value="HIS_KIN"/>
    <property type="match status" value="1"/>
</dbReference>
<dbReference type="SMART" id="SM00388">
    <property type="entry name" value="HisKA"/>
    <property type="match status" value="1"/>
</dbReference>
<evidence type="ECO:0000259" key="8">
    <source>
        <dbReference type="PROSITE" id="PS50109"/>
    </source>
</evidence>
<dbReference type="Pfam" id="PF02518">
    <property type="entry name" value="HATPase_c"/>
    <property type="match status" value="1"/>
</dbReference>
<dbReference type="Gene3D" id="1.10.287.130">
    <property type="match status" value="1"/>
</dbReference>
<reference evidence="10 11" key="1">
    <citation type="submission" date="2019-05" db="EMBL/GenBank/DDBJ databases">
        <title>Colwellia ponticola sp. nov., isolated from seawater.</title>
        <authorList>
            <person name="Yoon J.-H."/>
        </authorList>
    </citation>
    <scope>NUCLEOTIDE SEQUENCE [LARGE SCALE GENOMIC DNA]</scope>
    <source>
        <strain evidence="10 11">OISW-25</strain>
    </source>
</reference>
<comment type="catalytic activity">
    <reaction evidence="1">
        <text>ATP + protein L-histidine = ADP + protein N-phospho-L-histidine.</text>
        <dbReference type="EC" id="2.7.13.3"/>
    </reaction>
</comment>
<keyword evidence="11" id="KW-1185">Reference proteome</keyword>
<keyword evidence="3 7" id="KW-0597">Phosphoprotein</keyword>
<dbReference type="FunFam" id="1.10.287.130:FF:000001">
    <property type="entry name" value="Two-component sensor histidine kinase"/>
    <property type="match status" value="1"/>
</dbReference>
<dbReference type="SUPFAM" id="SSF52172">
    <property type="entry name" value="CheY-like"/>
    <property type="match status" value="3"/>
</dbReference>
<dbReference type="SUPFAM" id="SSF55874">
    <property type="entry name" value="ATPase domain of HSP90 chaperone/DNA topoisomerase II/histidine kinase"/>
    <property type="match status" value="1"/>
</dbReference>
<proteinExistence type="predicted"/>
<dbReference type="CDD" id="cd17546">
    <property type="entry name" value="REC_hyHK_CKI1_RcsC-like"/>
    <property type="match status" value="1"/>
</dbReference>
<dbReference type="EC" id="2.7.13.3" evidence="2"/>
<dbReference type="InterPro" id="IPR036890">
    <property type="entry name" value="HATPase_C_sf"/>
</dbReference>
<feature type="domain" description="Histidine kinase" evidence="8">
    <location>
        <begin position="158"/>
        <end position="378"/>
    </location>
</feature>
<dbReference type="PANTHER" id="PTHR43047:SF72">
    <property type="entry name" value="OSMOSENSING HISTIDINE PROTEIN KINASE SLN1"/>
    <property type="match status" value="1"/>
</dbReference>
<dbReference type="AlphaFoldDB" id="A0A8H2JNB7"/>
<dbReference type="PROSITE" id="PS50110">
    <property type="entry name" value="RESPONSE_REGULATORY"/>
    <property type="match status" value="3"/>
</dbReference>
<feature type="modified residue" description="4-aspartylphosphate" evidence="7">
    <location>
        <position position="622"/>
    </location>
</feature>
<evidence type="ECO:0000259" key="9">
    <source>
        <dbReference type="PROSITE" id="PS50110"/>
    </source>
</evidence>
<gene>
    <name evidence="10" type="ORF">FCS21_03955</name>
</gene>
<dbReference type="SMART" id="SM00448">
    <property type="entry name" value="REC"/>
    <property type="match status" value="3"/>
</dbReference>
<dbReference type="PANTHER" id="PTHR43047">
    <property type="entry name" value="TWO-COMPONENT HISTIDINE PROTEIN KINASE"/>
    <property type="match status" value="1"/>
</dbReference>
<accession>A0A8H2JNB7</accession>
<evidence type="ECO:0000256" key="7">
    <source>
        <dbReference type="PROSITE-ProRule" id="PRU00169"/>
    </source>
</evidence>
<feature type="modified residue" description="4-aspartylphosphate" evidence="7">
    <location>
        <position position="461"/>
    </location>
</feature>
<evidence type="ECO:0000256" key="3">
    <source>
        <dbReference type="ARBA" id="ARBA00022553"/>
    </source>
</evidence>
<keyword evidence="6" id="KW-0902">Two-component regulatory system</keyword>
<dbReference type="Gene3D" id="3.30.565.10">
    <property type="entry name" value="Histidine kinase-like ATPase, C-terminal domain"/>
    <property type="match status" value="1"/>
</dbReference>
<dbReference type="CDD" id="cd16922">
    <property type="entry name" value="HATPase_EvgS-ArcB-TorS-like"/>
    <property type="match status" value="1"/>
</dbReference>
<dbReference type="OrthoDB" id="9810730at2"/>
<evidence type="ECO:0000313" key="11">
    <source>
        <dbReference type="Proteomes" id="UP000307702"/>
    </source>
</evidence>
<evidence type="ECO:0000256" key="4">
    <source>
        <dbReference type="ARBA" id="ARBA00022679"/>
    </source>
</evidence>
<keyword evidence="5" id="KW-0418">Kinase</keyword>
<dbReference type="GO" id="GO:0000155">
    <property type="term" value="F:phosphorelay sensor kinase activity"/>
    <property type="evidence" value="ECO:0007669"/>
    <property type="project" value="InterPro"/>
</dbReference>
<evidence type="ECO:0000256" key="2">
    <source>
        <dbReference type="ARBA" id="ARBA00012438"/>
    </source>
</evidence>
<dbReference type="Proteomes" id="UP000307702">
    <property type="component" value="Unassembled WGS sequence"/>
</dbReference>
<dbReference type="InterPro" id="IPR036097">
    <property type="entry name" value="HisK_dim/P_sf"/>
</dbReference>
<organism evidence="10 11">
    <name type="scientific">Colwellia ponticola</name>
    <dbReference type="NCBI Taxonomy" id="2304625"/>
    <lineage>
        <taxon>Bacteria</taxon>
        <taxon>Pseudomonadati</taxon>
        <taxon>Pseudomonadota</taxon>
        <taxon>Gammaproteobacteria</taxon>
        <taxon>Alteromonadales</taxon>
        <taxon>Colwelliaceae</taxon>
        <taxon>Colwellia</taxon>
    </lineage>
</organism>
<dbReference type="PRINTS" id="PR00344">
    <property type="entry name" value="BCTRLSENSOR"/>
</dbReference>
<keyword evidence="4" id="KW-0808">Transferase</keyword>
<name>A0A8H2JNB7_9GAMM</name>
<dbReference type="InterPro" id="IPR003661">
    <property type="entry name" value="HisK_dim/P_dom"/>
</dbReference>
<comment type="caution">
    <text evidence="10">The sequence shown here is derived from an EMBL/GenBank/DDBJ whole genome shotgun (WGS) entry which is preliminary data.</text>
</comment>
<evidence type="ECO:0000256" key="6">
    <source>
        <dbReference type="ARBA" id="ARBA00023012"/>
    </source>
</evidence>
<dbReference type="InterPro" id="IPR005467">
    <property type="entry name" value="His_kinase_dom"/>
</dbReference>
<dbReference type="InterPro" id="IPR003594">
    <property type="entry name" value="HATPase_dom"/>
</dbReference>
<dbReference type="Pfam" id="PF00072">
    <property type="entry name" value="Response_reg"/>
    <property type="match status" value="3"/>
</dbReference>
<feature type="domain" description="Response regulatory" evidence="9">
    <location>
        <begin position="12"/>
        <end position="129"/>
    </location>
</feature>
<protein>
    <recommendedName>
        <fullName evidence="2">histidine kinase</fullName>
        <ecNumber evidence="2">2.7.13.3</ecNumber>
    </recommendedName>
</protein>
<dbReference type="EMBL" id="SZVP01000002">
    <property type="protein sequence ID" value="TMM46928.1"/>
    <property type="molecule type" value="Genomic_DNA"/>
</dbReference>
<comment type="caution">
    <text evidence="7">Lacks conserved residue(s) required for the propagation of feature annotation.</text>
</comment>
<dbReference type="SMART" id="SM00387">
    <property type="entry name" value="HATPase_c"/>
    <property type="match status" value="1"/>
</dbReference>
<dbReference type="GO" id="GO:0009927">
    <property type="term" value="F:histidine phosphotransfer kinase activity"/>
    <property type="evidence" value="ECO:0007669"/>
    <property type="project" value="TreeGrafter"/>
</dbReference>
<dbReference type="CDD" id="cd00082">
    <property type="entry name" value="HisKA"/>
    <property type="match status" value="1"/>
</dbReference>
<dbReference type="InterPro" id="IPR004358">
    <property type="entry name" value="Sig_transdc_His_kin-like_C"/>
</dbReference>
<sequence length="684" mass="75582">MSRQAMAKLITRILLVEDNEDDYILTCDYLQQMPNHHFAIDWVDNSNEALTLLKTNTHNICLLGYQLGGLNGLAVLKQASNGGCTVPIIMLTGQTNTAVDNSALDAGAVDYLVKSELTSTLFNRSIRYALARKDIENKRLERIKAETTSRSKDKFLAHLSHELRTPLTSILGYTELLLSDDNNKKIQPELTTILNNGNHLLGLLNNVLDLSKIAAGKFELNNKTFSLERFITDVYTLMSMAAQNKGLSLHLSARSVLPVQITADTLRLRQILINIIDNAIKFTNQGSVSIDVYLDSPSDKTLLYFSITDTGVGIPDTLLSTIFKPFEQVQDIVSRSEQGTGLGLSICSELIKYMGGSITVESTLAVGSTFIVSIDPGQLDNIEQKNFSFKPSDYKLNTQVLSKLTGKVLIVDDIDDIRRLIGYTCRSFGLDVSYGNNGQQAITKIVSAYQSDTPYDVVLMDIHMPVLDGKKAISKLRTMNITTPIIAITAATMQGVQKELYDLGFNEVVAKPIDKHELHQKLTKQLINRPAITQSFRSITKATAQADNNPNNITVNNSTANKKHIDNNAAERVLLIEDDIEAAEVTALLLNNLGKKVQIAHNVKQAQCIITMDTNWQYMLVDMNLPDGNGLELSTELKVKSPDAMITIVSDHKIFSQDLDGFGASNSLLKPINLTMLQQLFNKS</sequence>
<dbReference type="InterPro" id="IPR001789">
    <property type="entry name" value="Sig_transdc_resp-reg_receiver"/>
</dbReference>